<dbReference type="Proteomes" id="UP001437256">
    <property type="component" value="Unassembled WGS sequence"/>
</dbReference>
<feature type="compositionally biased region" description="Polar residues" evidence="1">
    <location>
        <begin position="103"/>
        <end position="115"/>
    </location>
</feature>
<sequence length="292" mass="32483">MADEKELLKLLQSHGEQFMASFGGQATKPNTKNKASEETETSHSSDEGSEWGGIEQSSDEEGEGEDTLEDVGSDYNDDEFIQGSSTAPNVVFYSETKTEKPANRTNGKQFMSSRISKLRDQGSQKSEKPSTAEDEADERTNMENDALLHRLVHTKLLSGSLNSELDLSHAQRQKALSGRVLELSGGAKLGRGEKLVKRDERNKASKSVREGLVRKEKERQKAQLEEAKNLGTYHPKLKRLFEDTLTENKPKKRQRGLQMGVGKFSGGTLKLSREEISRVQGQSSRGRARGRK</sequence>
<protein>
    <submittedName>
        <fullName evidence="2">Uncharacterized protein</fullName>
    </submittedName>
</protein>
<dbReference type="EMBL" id="JBBXMP010000005">
    <property type="protein sequence ID" value="KAL0070843.1"/>
    <property type="molecule type" value="Genomic_DNA"/>
</dbReference>
<gene>
    <name evidence="2" type="ORF">AAF712_002064</name>
</gene>
<keyword evidence="3" id="KW-1185">Reference proteome</keyword>
<organism evidence="2 3">
    <name type="scientific">Marasmius tenuissimus</name>
    <dbReference type="NCBI Taxonomy" id="585030"/>
    <lineage>
        <taxon>Eukaryota</taxon>
        <taxon>Fungi</taxon>
        <taxon>Dikarya</taxon>
        <taxon>Basidiomycota</taxon>
        <taxon>Agaricomycotina</taxon>
        <taxon>Agaricomycetes</taxon>
        <taxon>Agaricomycetidae</taxon>
        <taxon>Agaricales</taxon>
        <taxon>Marasmiineae</taxon>
        <taxon>Marasmiaceae</taxon>
        <taxon>Marasmius</taxon>
    </lineage>
</organism>
<feature type="region of interest" description="Disordered" evidence="1">
    <location>
        <begin position="18"/>
        <end position="141"/>
    </location>
</feature>
<evidence type="ECO:0000313" key="3">
    <source>
        <dbReference type="Proteomes" id="UP001437256"/>
    </source>
</evidence>
<dbReference type="InterPro" id="IPR053030">
    <property type="entry name" value="Ribosomal_biogenesis_FAF1-like"/>
</dbReference>
<feature type="compositionally biased region" description="Basic and acidic residues" evidence="1">
    <location>
        <begin position="34"/>
        <end position="46"/>
    </location>
</feature>
<feature type="region of interest" description="Disordered" evidence="1">
    <location>
        <begin position="245"/>
        <end position="292"/>
    </location>
</feature>
<dbReference type="PANTHER" id="PTHR28096">
    <property type="entry name" value="PROTEIN FAF1"/>
    <property type="match status" value="1"/>
</dbReference>
<feature type="compositionally biased region" description="Basic and acidic residues" evidence="1">
    <location>
        <begin position="117"/>
        <end position="131"/>
    </location>
</feature>
<comment type="caution">
    <text evidence="2">The sequence shown here is derived from an EMBL/GenBank/DDBJ whole genome shotgun (WGS) entry which is preliminary data.</text>
</comment>
<feature type="compositionally biased region" description="Acidic residues" evidence="1">
    <location>
        <begin position="57"/>
        <end position="80"/>
    </location>
</feature>
<accession>A0ABR3AAX3</accession>
<evidence type="ECO:0000313" key="2">
    <source>
        <dbReference type="EMBL" id="KAL0070843.1"/>
    </source>
</evidence>
<dbReference type="PANTHER" id="PTHR28096:SF1">
    <property type="entry name" value="PROTEIN FAF1"/>
    <property type="match status" value="1"/>
</dbReference>
<feature type="region of interest" description="Disordered" evidence="1">
    <location>
        <begin position="194"/>
        <end position="219"/>
    </location>
</feature>
<evidence type="ECO:0000256" key="1">
    <source>
        <dbReference type="SAM" id="MobiDB-lite"/>
    </source>
</evidence>
<name>A0ABR3AAX3_9AGAR</name>
<proteinExistence type="predicted"/>
<reference evidence="2 3" key="1">
    <citation type="submission" date="2024-05" db="EMBL/GenBank/DDBJ databases">
        <title>A draft genome resource for the thread blight pathogen Marasmius tenuissimus strain MS-2.</title>
        <authorList>
            <person name="Yulfo-Soto G.E."/>
            <person name="Baruah I.K."/>
            <person name="Amoako-Attah I."/>
            <person name="Bukari Y."/>
            <person name="Meinhardt L.W."/>
            <person name="Bailey B.A."/>
            <person name="Cohen S.P."/>
        </authorList>
    </citation>
    <scope>NUCLEOTIDE SEQUENCE [LARGE SCALE GENOMIC DNA]</scope>
    <source>
        <strain evidence="2 3">MS-2</strain>
    </source>
</reference>